<dbReference type="Proteomes" id="UP000289323">
    <property type="component" value="Unassembled WGS sequence"/>
</dbReference>
<gene>
    <name evidence="2" type="ORF">TT172_LOCUS9379</name>
</gene>
<proteinExistence type="predicted"/>
<evidence type="ECO:0000313" key="3">
    <source>
        <dbReference type="Proteomes" id="UP000289323"/>
    </source>
</evidence>
<reference evidence="2 3" key="1">
    <citation type="submission" date="2018-04" db="EMBL/GenBank/DDBJ databases">
        <authorList>
            <person name="Huttner S."/>
            <person name="Dainat J."/>
        </authorList>
    </citation>
    <scope>NUCLEOTIDE SEQUENCE [LARGE SCALE GENOMIC DNA]</scope>
</reference>
<evidence type="ECO:0000256" key="1">
    <source>
        <dbReference type="SAM" id="MobiDB-lite"/>
    </source>
</evidence>
<protein>
    <submittedName>
        <fullName evidence="2">F029c0d4-d97e-4464-a2da-c48ee1cba604</fullName>
    </submittedName>
</protein>
<feature type="region of interest" description="Disordered" evidence="1">
    <location>
        <begin position="144"/>
        <end position="168"/>
    </location>
</feature>
<accession>A0A446BX03</accession>
<evidence type="ECO:0000313" key="2">
    <source>
        <dbReference type="EMBL" id="SPQ26960.1"/>
    </source>
</evidence>
<organism evidence="2 3">
    <name type="scientific">Thermothielavioides terrestris</name>
    <dbReference type="NCBI Taxonomy" id="2587410"/>
    <lineage>
        <taxon>Eukaryota</taxon>
        <taxon>Fungi</taxon>
        <taxon>Dikarya</taxon>
        <taxon>Ascomycota</taxon>
        <taxon>Pezizomycotina</taxon>
        <taxon>Sordariomycetes</taxon>
        <taxon>Sordariomycetidae</taxon>
        <taxon>Sordariales</taxon>
        <taxon>Chaetomiaceae</taxon>
        <taxon>Thermothielavioides</taxon>
    </lineage>
</organism>
<dbReference type="AlphaFoldDB" id="A0A446BX03"/>
<dbReference type="EMBL" id="OUUZ01000018">
    <property type="protein sequence ID" value="SPQ26960.1"/>
    <property type="molecule type" value="Genomic_DNA"/>
</dbReference>
<name>A0A446BX03_9PEZI</name>
<sequence length="316" mass="35634">MNFHLQTHPLHRPPLQPPIPEWQLDRATLVSSPSLPPAQGLRLQHLRRLFRDAPGRLASVRAAQEAAARAGDRLMLEEEAEWWRRRAKKRAASSAVDYSHSGLARSTTVEGRVAQKIAVLGNSSSSSSSKTLVSAAAALVGVKRKRDGGGGGGGGEGRDDDETATAAAEHRRQALAHHLARWRRLELAKQEIRTFERCGRGWWRREVQRLRRWIKERGAYRSRRQAEPRLGTALWARLCGLREAEEFDAHRWGEALRLRTVRGEMARDEWPTEECFRVYKWRRYGRLGEVPPAVGLGTSFASGEMWLRGPSPLGRG</sequence>